<feature type="compositionally biased region" description="Low complexity" evidence="1">
    <location>
        <begin position="440"/>
        <end position="450"/>
    </location>
</feature>
<feature type="compositionally biased region" description="Low complexity" evidence="1">
    <location>
        <begin position="137"/>
        <end position="156"/>
    </location>
</feature>
<feature type="region of interest" description="Disordered" evidence="1">
    <location>
        <begin position="124"/>
        <end position="179"/>
    </location>
</feature>
<accession>A0A9P5TSS3</accession>
<protein>
    <submittedName>
        <fullName evidence="2">Uncharacterized protein</fullName>
    </submittedName>
</protein>
<proteinExistence type="predicted"/>
<evidence type="ECO:0000313" key="2">
    <source>
        <dbReference type="EMBL" id="KAF8908152.1"/>
    </source>
</evidence>
<feature type="compositionally biased region" description="Low complexity" evidence="1">
    <location>
        <begin position="481"/>
        <end position="497"/>
    </location>
</feature>
<feature type="region of interest" description="Disordered" evidence="1">
    <location>
        <begin position="432"/>
        <end position="527"/>
    </location>
</feature>
<comment type="caution">
    <text evidence="2">The sequence shown here is derived from an EMBL/GenBank/DDBJ whole genome shotgun (WGS) entry which is preliminary data.</text>
</comment>
<feature type="compositionally biased region" description="Polar residues" evidence="1">
    <location>
        <begin position="313"/>
        <end position="330"/>
    </location>
</feature>
<feature type="compositionally biased region" description="Polar residues" evidence="1">
    <location>
        <begin position="573"/>
        <end position="597"/>
    </location>
</feature>
<sequence length="679" mass="72821">MMEFSFNRPRSATPSLSSTSTSASSSTPLSHLASGIFTPLTFDEEDESFADSERLKGAGMEPNYDFVMWQSSQTACQALNELIDTSRQDSESLRIRNAWQREPSFDQIPGFSLLSTDDIPPSSALESPLLAPKSKYKSSISPSTSSGPSSRPSSRTRLSETRPRPSSSTARSKDITSLPLQALPFQTLDKANPEKFLHIIKDAAKRADENAGALARARARKSTSSTNVMGETSLSGVAATAQKRNRVQSLESSSSESMKETKRKKGRTEMEDAKVDDKGKRREDEKNPPNASSFLPVADPKEHGVKQEDVHQRSSLPLSSRSNAAQSTRTPKLHPLLLQQPAAQAGTPSLHSTSAKPSSSRTSTTANTASYPKLPGPTSKLSQPQVQTQHKAYPVRPSSGSHHHANAQTTRTIASTSTFANLLRQPSPVPALQAMQAPNPTSTPSSSYTSRPPPLGMRRTHTYPSSIQTGELPKKQKGFKPPLLSASQPQAQSQSSQMHSRVPIEKGSDAGTTVTSGVSGIAKQQPGHSFHLRPPNFCIIHSPLFLSYNVGATSSNSATSHAYSSSSSKNSNLPQNKPSTASSHTTMTISAQRQQPAPSKFAPAPQAVTPAASSIPQHHPRLPVPQAPRPAPAPARPASPPLPPESLPEPADGDPDSSFGDVDMPFDMDALEETMKQYD</sequence>
<evidence type="ECO:0000256" key="1">
    <source>
        <dbReference type="SAM" id="MobiDB-lite"/>
    </source>
</evidence>
<feature type="compositionally biased region" description="Basic and acidic residues" evidence="1">
    <location>
        <begin position="267"/>
        <end position="287"/>
    </location>
</feature>
<keyword evidence="3" id="KW-1185">Reference proteome</keyword>
<dbReference type="Proteomes" id="UP000724874">
    <property type="component" value="Unassembled WGS sequence"/>
</dbReference>
<dbReference type="AlphaFoldDB" id="A0A9P5TSS3"/>
<dbReference type="EMBL" id="JADNYJ010000012">
    <property type="protein sequence ID" value="KAF8908152.1"/>
    <property type="molecule type" value="Genomic_DNA"/>
</dbReference>
<name>A0A9P5TSS3_GYMJU</name>
<feature type="region of interest" description="Disordered" evidence="1">
    <location>
        <begin position="1"/>
        <end position="31"/>
    </location>
</feature>
<dbReference type="OrthoDB" id="3069983at2759"/>
<feature type="compositionally biased region" description="Polar residues" evidence="1">
    <location>
        <begin position="379"/>
        <end position="390"/>
    </location>
</feature>
<feature type="region of interest" description="Disordered" evidence="1">
    <location>
        <begin position="555"/>
        <end position="679"/>
    </location>
</feature>
<organism evidence="2 3">
    <name type="scientific">Gymnopilus junonius</name>
    <name type="common">Spectacular rustgill mushroom</name>
    <name type="synonym">Gymnopilus spectabilis subsp. junonius</name>
    <dbReference type="NCBI Taxonomy" id="109634"/>
    <lineage>
        <taxon>Eukaryota</taxon>
        <taxon>Fungi</taxon>
        <taxon>Dikarya</taxon>
        <taxon>Basidiomycota</taxon>
        <taxon>Agaricomycotina</taxon>
        <taxon>Agaricomycetes</taxon>
        <taxon>Agaricomycetidae</taxon>
        <taxon>Agaricales</taxon>
        <taxon>Agaricineae</taxon>
        <taxon>Hymenogastraceae</taxon>
        <taxon>Gymnopilus</taxon>
    </lineage>
</organism>
<gene>
    <name evidence="2" type="ORF">CPB84DRAFT_1767428</name>
</gene>
<reference evidence="2" key="1">
    <citation type="submission" date="2020-11" db="EMBL/GenBank/DDBJ databases">
        <authorList>
            <consortium name="DOE Joint Genome Institute"/>
            <person name="Ahrendt S."/>
            <person name="Riley R."/>
            <person name="Andreopoulos W."/>
            <person name="LaButti K."/>
            <person name="Pangilinan J."/>
            <person name="Ruiz-duenas F.J."/>
            <person name="Barrasa J.M."/>
            <person name="Sanchez-Garcia M."/>
            <person name="Camarero S."/>
            <person name="Miyauchi S."/>
            <person name="Serrano A."/>
            <person name="Linde D."/>
            <person name="Babiker R."/>
            <person name="Drula E."/>
            <person name="Ayuso-Fernandez I."/>
            <person name="Pacheco R."/>
            <person name="Padilla G."/>
            <person name="Ferreira P."/>
            <person name="Barriuso J."/>
            <person name="Kellner H."/>
            <person name="Castanera R."/>
            <person name="Alfaro M."/>
            <person name="Ramirez L."/>
            <person name="Pisabarro A.G."/>
            <person name="Kuo A."/>
            <person name="Tritt A."/>
            <person name="Lipzen A."/>
            <person name="He G."/>
            <person name="Yan M."/>
            <person name="Ng V."/>
            <person name="Cullen D."/>
            <person name="Martin F."/>
            <person name="Rosso M.-N."/>
            <person name="Henrissat B."/>
            <person name="Hibbett D."/>
            <person name="Martinez A.T."/>
            <person name="Grigoriev I.V."/>
        </authorList>
    </citation>
    <scope>NUCLEOTIDE SEQUENCE</scope>
    <source>
        <strain evidence="2">AH 44721</strain>
    </source>
</reference>
<feature type="compositionally biased region" description="Polar residues" evidence="1">
    <location>
        <begin position="222"/>
        <end position="235"/>
    </location>
</feature>
<feature type="compositionally biased region" description="Pro residues" evidence="1">
    <location>
        <begin position="622"/>
        <end position="647"/>
    </location>
</feature>
<feature type="region of interest" description="Disordered" evidence="1">
    <location>
        <begin position="207"/>
        <end position="409"/>
    </location>
</feature>
<evidence type="ECO:0000313" key="3">
    <source>
        <dbReference type="Proteomes" id="UP000724874"/>
    </source>
</evidence>
<feature type="compositionally biased region" description="Low complexity" evidence="1">
    <location>
        <begin position="555"/>
        <end position="572"/>
    </location>
</feature>
<feature type="compositionally biased region" description="Low complexity" evidence="1">
    <location>
        <begin position="11"/>
        <end position="31"/>
    </location>
</feature>
<feature type="compositionally biased region" description="Low complexity" evidence="1">
    <location>
        <begin position="335"/>
        <end position="345"/>
    </location>
</feature>
<feature type="compositionally biased region" description="Basic and acidic residues" evidence="1">
    <location>
        <begin position="299"/>
        <end position="312"/>
    </location>
</feature>
<feature type="compositionally biased region" description="Low complexity" evidence="1">
    <location>
        <begin position="352"/>
        <end position="370"/>
    </location>
</feature>